<dbReference type="Proteomes" id="UP000198847">
    <property type="component" value="Unassembled WGS sequence"/>
</dbReference>
<dbReference type="GO" id="GO:0009331">
    <property type="term" value="C:glycerol-3-phosphate dehydrogenase (FAD) complex"/>
    <property type="evidence" value="ECO:0007669"/>
    <property type="project" value="InterPro"/>
</dbReference>
<dbReference type="CDD" id="cd19946">
    <property type="entry name" value="GlpA-like_Fer2_BFD-like"/>
    <property type="match status" value="1"/>
</dbReference>
<evidence type="ECO:0000313" key="7">
    <source>
        <dbReference type="EMBL" id="SEO68179.1"/>
    </source>
</evidence>
<dbReference type="NCBIfam" id="NF008313">
    <property type="entry name" value="PRK11101.1"/>
    <property type="match status" value="1"/>
</dbReference>
<dbReference type="GO" id="GO:0004368">
    <property type="term" value="F:glycerol-3-phosphate dehydrogenase (quinone) activity"/>
    <property type="evidence" value="ECO:0007669"/>
    <property type="project" value="UniProtKB-EC"/>
</dbReference>
<dbReference type="GO" id="GO:0010181">
    <property type="term" value="F:FMN binding"/>
    <property type="evidence" value="ECO:0007669"/>
    <property type="project" value="InterPro"/>
</dbReference>
<evidence type="ECO:0000313" key="8">
    <source>
        <dbReference type="Proteomes" id="UP000198847"/>
    </source>
</evidence>
<dbReference type="InterPro" id="IPR000447">
    <property type="entry name" value="G3P_DH_FAD-dep"/>
</dbReference>
<sequence length="534" mass="59154">MQQTTVVVIGGGATGVGVLRDLSMRGVKAILLEQRDLVYGTSSRFHGLLHSGGRYAVKDAESAQECIEENMILRKIGRHCVEETEGFFVRLPEDDASFEAKWVESCNKVGISTIQISPEEAVRLEPNLTSRALSVYRVPDSAVDGFRLAWQNVMSAKRYGGQVMTYTEVIGIEQENGRVTGVKIRNTRTGEEDKIACECIVNAAGSWVERIVAMAGLHVNVKPDRGTLVAFNHRFTSRVVNRLRPPSDGDIFVPHGSITILGTTSEAAERPDDTIPRTEDVIKLLKIGEGLFEDIYHYRILRAFSGTRPLYSANPEAAGRNASRNFTIIDHAKEGMEGLVTIVGGKLTTYRLMAERMTDVVCKKLNVTAQCRTAVEPLVEDQPAEKIAEAKKYFPSYGTKVAMSRLGTKFDNVVNRMKAKPETRQLVCECEMVTLAEVEEMAAEDTSYDLDDIRRKTRMGMGTCQGSFCGFRSVGVVVTNNLLDNDNSSELLQGFLQSRWSGIRAALWGNQLREMELMRGIYQATLNIDGEISS</sequence>
<dbReference type="GO" id="GO:0019563">
    <property type="term" value="P:glycerol catabolic process"/>
    <property type="evidence" value="ECO:0007669"/>
    <property type="project" value="UniProtKB-UniPathway"/>
</dbReference>
<dbReference type="PANTHER" id="PTHR11985">
    <property type="entry name" value="GLYCEROL-3-PHOSPHATE DEHYDROGENASE"/>
    <property type="match status" value="1"/>
</dbReference>
<dbReference type="OrthoDB" id="9801699at2"/>
<dbReference type="InterPro" id="IPR041854">
    <property type="entry name" value="BFD-like_2Fe2S-bd_dom_sf"/>
</dbReference>
<dbReference type="RefSeq" id="WP_091744300.1">
    <property type="nucleotide sequence ID" value="NZ_FODY01000004.1"/>
</dbReference>
<dbReference type="SUPFAM" id="SSF51905">
    <property type="entry name" value="FAD/NAD(P)-binding domain"/>
    <property type="match status" value="1"/>
</dbReference>
<evidence type="ECO:0000256" key="3">
    <source>
        <dbReference type="ARBA" id="ARBA00022630"/>
    </source>
</evidence>
<dbReference type="NCBIfam" id="TIGR03377">
    <property type="entry name" value="glycerol3P_GlpA"/>
    <property type="match status" value="1"/>
</dbReference>
<evidence type="ECO:0000256" key="4">
    <source>
        <dbReference type="ARBA" id="ARBA00022827"/>
    </source>
</evidence>
<organism evidence="7 8">
    <name type="scientific">Propionispora vibrioides</name>
    <dbReference type="NCBI Taxonomy" id="112903"/>
    <lineage>
        <taxon>Bacteria</taxon>
        <taxon>Bacillati</taxon>
        <taxon>Bacillota</taxon>
        <taxon>Negativicutes</taxon>
        <taxon>Selenomonadales</taxon>
        <taxon>Sporomusaceae</taxon>
        <taxon>Propionispora</taxon>
    </lineage>
</organism>
<dbReference type="FunFam" id="3.50.50.60:FF:000102">
    <property type="entry name" value="Glycerol-3-phosphate dehydrogenase"/>
    <property type="match status" value="1"/>
</dbReference>
<dbReference type="UniPathway" id="UPA00618">
    <property type="reaction ID" value="UER00673"/>
</dbReference>
<keyword evidence="5" id="KW-0560">Oxidoreductase</keyword>
<dbReference type="EMBL" id="FODY01000004">
    <property type="protein sequence ID" value="SEO68179.1"/>
    <property type="molecule type" value="Genomic_DNA"/>
</dbReference>
<comment type="cofactor">
    <cofactor evidence="1">
        <name>FAD</name>
        <dbReference type="ChEBI" id="CHEBI:57692"/>
    </cofactor>
</comment>
<evidence type="ECO:0000256" key="1">
    <source>
        <dbReference type="ARBA" id="ARBA00001974"/>
    </source>
</evidence>
<dbReference type="PANTHER" id="PTHR11985:SF15">
    <property type="entry name" value="GLYCEROL-3-PHOSPHATE DEHYDROGENASE, MITOCHONDRIAL"/>
    <property type="match status" value="1"/>
</dbReference>
<keyword evidence="8" id="KW-1185">Reference proteome</keyword>
<protein>
    <submittedName>
        <fullName evidence="7">Glycerol 3-phosphate dehydrogenase (Quinone) subunit A</fullName>
    </submittedName>
</protein>
<reference evidence="7 8" key="1">
    <citation type="submission" date="2016-10" db="EMBL/GenBank/DDBJ databases">
        <authorList>
            <person name="de Groot N.N."/>
        </authorList>
    </citation>
    <scope>NUCLEOTIDE SEQUENCE [LARGE SCALE GENOMIC DNA]</scope>
    <source>
        <strain evidence="7 8">DSM 13305</strain>
    </source>
</reference>
<name>A0A1H8RNP2_9FIRM</name>
<accession>A0A1H8RNP2</accession>
<dbReference type="InterPro" id="IPR017752">
    <property type="entry name" value="G3P_DH_GlpA_su"/>
</dbReference>
<dbReference type="InterPro" id="IPR006076">
    <property type="entry name" value="FAD-dep_OxRdtase"/>
</dbReference>
<dbReference type="Gene3D" id="3.50.50.60">
    <property type="entry name" value="FAD/NAD(P)-binding domain"/>
    <property type="match status" value="3"/>
</dbReference>
<dbReference type="PRINTS" id="PR01001">
    <property type="entry name" value="FADG3PDH"/>
</dbReference>
<dbReference type="PROSITE" id="PS00978">
    <property type="entry name" value="FAD_G3PDH_2"/>
    <property type="match status" value="1"/>
</dbReference>
<dbReference type="AlphaFoldDB" id="A0A1H8RNP2"/>
<dbReference type="GO" id="GO:0006072">
    <property type="term" value="P:glycerol-3-phosphate metabolic process"/>
    <property type="evidence" value="ECO:0007669"/>
    <property type="project" value="InterPro"/>
</dbReference>
<evidence type="ECO:0000256" key="2">
    <source>
        <dbReference type="ARBA" id="ARBA00007330"/>
    </source>
</evidence>
<dbReference type="GO" id="GO:0005886">
    <property type="term" value="C:plasma membrane"/>
    <property type="evidence" value="ECO:0007669"/>
    <property type="project" value="UniProtKB-SubCell"/>
</dbReference>
<keyword evidence="4" id="KW-0274">FAD</keyword>
<evidence type="ECO:0000259" key="6">
    <source>
        <dbReference type="Pfam" id="PF01266"/>
    </source>
</evidence>
<dbReference type="Pfam" id="PF01266">
    <property type="entry name" value="DAO"/>
    <property type="match status" value="1"/>
</dbReference>
<evidence type="ECO:0000256" key="5">
    <source>
        <dbReference type="ARBA" id="ARBA00023002"/>
    </source>
</evidence>
<feature type="domain" description="FAD dependent oxidoreductase" evidence="6">
    <location>
        <begin position="6"/>
        <end position="351"/>
    </location>
</feature>
<gene>
    <name evidence="7" type="ORF">SAMN04490178_10430</name>
</gene>
<comment type="similarity">
    <text evidence="2">Belongs to the FAD-dependent glycerol-3-phosphate dehydrogenase family.</text>
</comment>
<keyword evidence="3" id="KW-0285">Flavoprotein</keyword>
<dbReference type="STRING" id="112903.SAMN04490178_10430"/>
<proteinExistence type="inferred from homology"/>
<dbReference type="GO" id="GO:0050660">
    <property type="term" value="F:flavin adenine dinucleotide binding"/>
    <property type="evidence" value="ECO:0007669"/>
    <property type="project" value="InterPro"/>
</dbReference>
<dbReference type="Gene3D" id="1.10.10.1100">
    <property type="entry name" value="BFD-like [2Fe-2S]-binding domain"/>
    <property type="match status" value="1"/>
</dbReference>
<dbReference type="InterPro" id="IPR036188">
    <property type="entry name" value="FAD/NAD-bd_sf"/>
</dbReference>